<proteinExistence type="inferred from homology"/>
<dbReference type="Proteomes" id="UP000044602">
    <property type="component" value="Unassembled WGS sequence"/>
</dbReference>
<evidence type="ECO:0000256" key="2">
    <source>
        <dbReference type="ARBA" id="ARBA00001946"/>
    </source>
</evidence>
<dbReference type="Gene3D" id="3.90.850.10">
    <property type="entry name" value="Fumarylacetoacetase-like, C-terminal domain"/>
    <property type="match status" value="1"/>
</dbReference>
<name>A0A0G4LTS5_VERLO</name>
<comment type="pathway">
    <text evidence="3">Amino-acid degradation; L-phenylalanine degradation; acetoacetate and fumarate from L-phenylalanine: step 6/6.</text>
</comment>
<gene>
    <name evidence="18" type="ORF">BN1708_014107</name>
</gene>
<dbReference type="NCBIfam" id="TIGR00976">
    <property type="entry name" value="CocE_NonD"/>
    <property type="match status" value="1"/>
</dbReference>
<comment type="cofactor">
    <cofactor evidence="1 14">
        <name>Ca(2+)</name>
        <dbReference type="ChEBI" id="CHEBI:29108"/>
    </cofactor>
</comment>
<evidence type="ECO:0000256" key="6">
    <source>
        <dbReference type="ARBA" id="ARBA00022723"/>
    </source>
</evidence>
<keyword evidence="19" id="KW-1185">Reference proteome</keyword>
<comment type="similarity">
    <text evidence="4">Belongs to the FAH family.</text>
</comment>
<feature type="binding site" evidence="13">
    <location>
        <position position="243"/>
    </location>
    <ligand>
        <name>substrate</name>
    </ligand>
</feature>
<evidence type="ECO:0000256" key="4">
    <source>
        <dbReference type="ARBA" id="ARBA00010211"/>
    </source>
</evidence>
<dbReference type="UniPathway" id="UPA00139">
    <property type="reaction ID" value="UER00341"/>
</dbReference>
<accession>A0A0G4LTS5</accession>
<evidence type="ECO:0000259" key="16">
    <source>
        <dbReference type="Pfam" id="PF02129"/>
    </source>
</evidence>
<dbReference type="InterPro" id="IPR005674">
    <property type="entry name" value="CocE/Ser_esterase"/>
</dbReference>
<dbReference type="Pfam" id="PF09298">
    <property type="entry name" value="FAA_hydrolase_N"/>
    <property type="match status" value="1"/>
</dbReference>
<dbReference type="GO" id="GO:0006572">
    <property type="term" value="P:L-tyrosine catabolic process"/>
    <property type="evidence" value="ECO:0007669"/>
    <property type="project" value="UniProtKB-KW"/>
</dbReference>
<dbReference type="Pfam" id="PF02129">
    <property type="entry name" value="Peptidase_S15"/>
    <property type="match status" value="1"/>
</dbReference>
<evidence type="ECO:0000256" key="13">
    <source>
        <dbReference type="PIRSR" id="PIRSR605959-2"/>
    </source>
</evidence>
<feature type="binding site" evidence="14">
    <location>
        <position position="121"/>
    </location>
    <ligand>
        <name>Ca(2+)</name>
        <dbReference type="ChEBI" id="CHEBI:29108"/>
    </ligand>
</feature>
<evidence type="ECO:0000313" key="19">
    <source>
        <dbReference type="Proteomes" id="UP000044602"/>
    </source>
</evidence>
<feature type="binding site" evidence="14">
    <location>
        <position position="260"/>
    </location>
    <ligand>
        <name>Mg(2+)</name>
        <dbReference type="ChEBI" id="CHEBI:18420"/>
    </ligand>
</feature>
<feature type="domain" description="Xaa-Pro dipeptidyl-peptidase-like" evidence="16">
    <location>
        <begin position="411"/>
        <end position="547"/>
    </location>
</feature>
<feature type="active site" description="Proton acceptor" evidence="12">
    <location>
        <position position="128"/>
    </location>
</feature>
<dbReference type="SUPFAM" id="SSF56529">
    <property type="entry name" value="FAH"/>
    <property type="match status" value="1"/>
</dbReference>
<sequence length="549" mass="60975">MSSAAEYSRHFSQKNVPFGIASSAARQRPRAATRIGNTVIWLEALHQNGFFSEIEGLPDDAWSHETLNSFASLPKSVQISVRREVQDAFERNGIDAFPVSATEDIGAVTMHLPVAIGDFADFSCSLEHVKNAGRIIINDERPPPAFFNFPIGYQGRASSIVVSGTEIERPWGQFRNPKAMGPDAPANEPSIIFGPSQKMDYELELAAIIGKPLPMRQRLNAVEADEHIFGFVILNDWSSRDIQGFEMMPLGPFNGKSVGSTMSPWVVTLDALEPFRSDGQLQLSVPRYLEDPGRASYNITMKAEIVARGDATTVGTCKVQDLYWSMRQMTAHAVRGIEARRPFHGRSIYAISYDSSNRGFNVEIKPLEHQTQESPTMPNQVKDLHKVDETSFPYIFEQNATVTLKAGDGLVRCNVYRPKSSGPVPVLVTYGPYGKDIPYKDFHPKSFSEVNEEQKSEHSAWETPDPGYWTRNGYAVVRADERGLGQSTGLLDTMSRGMSEAFFDVVEWAADQPWSNGKVGLLGISYYAGSQWRVAARRPKGLAAIVPWE</sequence>
<feature type="domain" description="Fumarylacetoacetase N-terminal" evidence="17">
    <location>
        <begin position="14"/>
        <end position="113"/>
    </location>
</feature>
<keyword evidence="6 14" id="KW-0479">Metal-binding</keyword>
<dbReference type="AlphaFoldDB" id="A0A0G4LTS5"/>
<evidence type="ECO:0000256" key="11">
    <source>
        <dbReference type="ARBA" id="ARBA00023232"/>
    </source>
</evidence>
<dbReference type="InterPro" id="IPR011234">
    <property type="entry name" value="Fumarylacetoacetase-like_C"/>
</dbReference>
<evidence type="ECO:0000256" key="5">
    <source>
        <dbReference type="ARBA" id="ARBA00012094"/>
    </source>
</evidence>
<dbReference type="InterPro" id="IPR036462">
    <property type="entry name" value="Fumarylacetoacetase_N_sf"/>
</dbReference>
<feature type="non-terminal residue" evidence="18">
    <location>
        <position position="549"/>
    </location>
</feature>
<organism evidence="18 19">
    <name type="scientific">Verticillium longisporum</name>
    <name type="common">Verticillium dahliae var. longisporum</name>
    <dbReference type="NCBI Taxonomy" id="100787"/>
    <lineage>
        <taxon>Eukaryota</taxon>
        <taxon>Fungi</taxon>
        <taxon>Dikarya</taxon>
        <taxon>Ascomycota</taxon>
        <taxon>Pezizomycotina</taxon>
        <taxon>Sordariomycetes</taxon>
        <taxon>Hypocreomycetidae</taxon>
        <taxon>Glomerellales</taxon>
        <taxon>Plectosphaerellaceae</taxon>
        <taxon>Verticillium</taxon>
    </lineage>
</organism>
<evidence type="ECO:0000256" key="12">
    <source>
        <dbReference type="PIRSR" id="PIRSR605959-1"/>
    </source>
</evidence>
<feature type="binding site" evidence="14">
    <location>
        <position position="204"/>
    </location>
    <ligand>
        <name>Ca(2+)</name>
        <dbReference type="ChEBI" id="CHEBI:29108"/>
    </ligand>
</feature>
<feature type="binding site" evidence="14">
    <location>
        <position position="236"/>
    </location>
    <ligand>
        <name>Ca(2+)</name>
        <dbReference type="ChEBI" id="CHEBI:29108"/>
    </ligand>
</feature>
<dbReference type="GO" id="GO:1902000">
    <property type="term" value="P:homogentisate catabolic process"/>
    <property type="evidence" value="ECO:0007669"/>
    <property type="project" value="TreeGrafter"/>
</dbReference>
<evidence type="ECO:0000256" key="14">
    <source>
        <dbReference type="PIRSR" id="PIRSR605959-3"/>
    </source>
</evidence>
<dbReference type="InterPro" id="IPR029058">
    <property type="entry name" value="AB_hydrolase_fold"/>
</dbReference>
<evidence type="ECO:0000256" key="7">
    <source>
        <dbReference type="ARBA" id="ARBA00022801"/>
    </source>
</evidence>
<protein>
    <recommendedName>
        <fullName evidence="5">fumarylacetoacetase</fullName>
        <ecNumber evidence="5">3.7.1.2</ecNumber>
    </recommendedName>
</protein>
<dbReference type="InterPro" id="IPR015377">
    <property type="entry name" value="Fumarylacetoacetase_N"/>
</dbReference>
<dbReference type="InterPro" id="IPR005959">
    <property type="entry name" value="Fumarylacetoacetase"/>
</dbReference>
<evidence type="ECO:0000256" key="10">
    <source>
        <dbReference type="ARBA" id="ARBA00022878"/>
    </source>
</evidence>
<dbReference type="InterPro" id="IPR036663">
    <property type="entry name" value="Fumarylacetoacetase_C_sf"/>
</dbReference>
<evidence type="ECO:0000256" key="8">
    <source>
        <dbReference type="ARBA" id="ARBA00022837"/>
    </source>
</evidence>
<feature type="binding site" evidence="14">
    <location>
        <position position="236"/>
    </location>
    <ligand>
        <name>Mg(2+)</name>
        <dbReference type="ChEBI" id="CHEBI:18420"/>
    </ligand>
</feature>
<evidence type="ECO:0000256" key="3">
    <source>
        <dbReference type="ARBA" id="ARBA00004782"/>
    </source>
</evidence>
<dbReference type="EMBL" id="CVQH01018113">
    <property type="protein sequence ID" value="CRK25005.1"/>
    <property type="molecule type" value="Genomic_DNA"/>
</dbReference>
<dbReference type="GO" id="GO:0006559">
    <property type="term" value="P:L-phenylalanine catabolic process"/>
    <property type="evidence" value="ECO:0007669"/>
    <property type="project" value="UniProtKB-UniPathway"/>
</dbReference>
<evidence type="ECO:0000313" key="18">
    <source>
        <dbReference type="EMBL" id="CRK25005.1"/>
    </source>
</evidence>
<dbReference type="SUPFAM" id="SSF53474">
    <property type="entry name" value="alpha/beta-Hydrolases"/>
    <property type="match status" value="1"/>
</dbReference>
<dbReference type="EC" id="3.7.1.2" evidence="5"/>
<evidence type="ECO:0000256" key="1">
    <source>
        <dbReference type="ARBA" id="ARBA00001913"/>
    </source>
</evidence>
<dbReference type="PANTHER" id="PTHR43069:SF5">
    <property type="entry name" value="FUMARYLACETOACETASE"/>
    <property type="match status" value="1"/>
</dbReference>
<comment type="cofactor">
    <cofactor evidence="2 14">
        <name>Mg(2+)</name>
        <dbReference type="ChEBI" id="CHEBI:18420"/>
    </cofactor>
</comment>
<dbReference type="GO" id="GO:0004334">
    <property type="term" value="F:fumarylacetoacetase activity"/>
    <property type="evidence" value="ECO:0007669"/>
    <property type="project" value="UniProtKB-EC"/>
</dbReference>
<dbReference type="Gene3D" id="3.40.50.1820">
    <property type="entry name" value="alpha/beta hydrolase"/>
    <property type="match status" value="1"/>
</dbReference>
<keyword evidence="9 14" id="KW-0460">Magnesium</keyword>
<reference evidence="18 19" key="1">
    <citation type="submission" date="2015-05" db="EMBL/GenBank/DDBJ databases">
        <authorList>
            <person name="Wang D.B."/>
            <person name="Wang M."/>
        </authorList>
    </citation>
    <scope>NUCLEOTIDE SEQUENCE [LARGE SCALE GENOMIC DNA]</scope>
    <source>
        <strain evidence="18">VL1</strain>
    </source>
</reference>
<feature type="domain" description="Fumarylacetoacetase-like C-terminal" evidence="15">
    <location>
        <begin position="119"/>
        <end position="335"/>
    </location>
</feature>
<dbReference type="GO" id="GO:0046872">
    <property type="term" value="F:metal ion binding"/>
    <property type="evidence" value="ECO:0007669"/>
    <property type="project" value="UniProtKB-KW"/>
</dbReference>
<evidence type="ECO:0000259" key="17">
    <source>
        <dbReference type="Pfam" id="PF09298"/>
    </source>
</evidence>
<keyword evidence="8 14" id="KW-0106">Calcium</keyword>
<dbReference type="Gene3D" id="2.30.30.230">
    <property type="entry name" value="Fumarylacetoacetase, N-terminal domain"/>
    <property type="match status" value="1"/>
</dbReference>
<keyword evidence="7" id="KW-0378">Hydrolase</keyword>
<keyword evidence="10" id="KW-0828">Tyrosine catabolism</keyword>
<dbReference type="STRING" id="100787.A0A0G4LTS5"/>
<evidence type="ECO:0000256" key="9">
    <source>
        <dbReference type="ARBA" id="ARBA00022842"/>
    </source>
</evidence>
<feature type="binding site" evidence="14">
    <location>
        <position position="256"/>
    </location>
    <ligand>
        <name>Mg(2+)</name>
        <dbReference type="ChEBI" id="CHEBI:18420"/>
    </ligand>
</feature>
<evidence type="ECO:0000259" key="15">
    <source>
        <dbReference type="Pfam" id="PF01557"/>
    </source>
</evidence>
<dbReference type="PANTHER" id="PTHR43069">
    <property type="entry name" value="FUMARYLACETOACETASE"/>
    <property type="match status" value="1"/>
</dbReference>
<dbReference type="SUPFAM" id="SSF63433">
    <property type="entry name" value="Fumarylacetoacetate hydrolase, FAH, N-terminal domain"/>
    <property type="match status" value="1"/>
</dbReference>
<dbReference type="InterPro" id="IPR000383">
    <property type="entry name" value="Xaa-Pro-like_dom"/>
</dbReference>
<keyword evidence="11" id="KW-0585">Phenylalanine catabolism</keyword>
<feature type="binding site" evidence="14">
    <location>
        <position position="202"/>
    </location>
    <ligand>
        <name>Ca(2+)</name>
        <dbReference type="ChEBI" id="CHEBI:29108"/>
    </ligand>
</feature>
<dbReference type="Pfam" id="PF01557">
    <property type="entry name" value="FAA_hydrolase"/>
    <property type="match status" value="1"/>
</dbReference>